<dbReference type="EMBL" id="KQ085948">
    <property type="protein sequence ID" value="KLO14120.1"/>
    <property type="molecule type" value="Genomic_DNA"/>
</dbReference>
<evidence type="ECO:0000256" key="1">
    <source>
        <dbReference type="SAM" id="MobiDB-lite"/>
    </source>
</evidence>
<name>A0A0H2RQ72_9AGAM</name>
<dbReference type="InParanoid" id="A0A0H2RQ72"/>
<protein>
    <submittedName>
        <fullName evidence="2">Uncharacterized protein</fullName>
    </submittedName>
</protein>
<accession>A0A0H2RQ72</accession>
<feature type="region of interest" description="Disordered" evidence="1">
    <location>
        <begin position="60"/>
        <end position="107"/>
    </location>
</feature>
<feature type="compositionally biased region" description="Basic and acidic residues" evidence="1">
    <location>
        <begin position="90"/>
        <end position="99"/>
    </location>
</feature>
<sequence>MLKYTRKPTTALRVGSVTFLILSWLEKRSDAYRTICRDNIHLTKRIEFRVVLQRNCSFKNCSPSPSPQLRRRKSKGSAHHEMRSSAMKGTSREWVKEKSSNGTMYPF</sequence>
<dbReference type="AlphaFoldDB" id="A0A0H2RQ72"/>
<proteinExistence type="predicted"/>
<dbReference type="Proteomes" id="UP000053477">
    <property type="component" value="Unassembled WGS sequence"/>
</dbReference>
<reference evidence="2 3" key="1">
    <citation type="submission" date="2015-04" db="EMBL/GenBank/DDBJ databases">
        <title>Complete genome sequence of Schizopora paradoxa KUC8140, a cosmopolitan wood degrader in East Asia.</title>
        <authorList>
            <consortium name="DOE Joint Genome Institute"/>
            <person name="Min B."/>
            <person name="Park H."/>
            <person name="Jang Y."/>
            <person name="Kim J.-J."/>
            <person name="Kim K.H."/>
            <person name="Pangilinan J."/>
            <person name="Lipzen A."/>
            <person name="Riley R."/>
            <person name="Grigoriev I.V."/>
            <person name="Spatafora J.W."/>
            <person name="Choi I.-G."/>
        </authorList>
    </citation>
    <scope>NUCLEOTIDE SEQUENCE [LARGE SCALE GENOMIC DNA]</scope>
    <source>
        <strain evidence="2 3">KUC8140</strain>
    </source>
</reference>
<evidence type="ECO:0000313" key="2">
    <source>
        <dbReference type="EMBL" id="KLO14120.1"/>
    </source>
</evidence>
<evidence type="ECO:0000313" key="3">
    <source>
        <dbReference type="Proteomes" id="UP000053477"/>
    </source>
</evidence>
<keyword evidence="3" id="KW-1185">Reference proteome</keyword>
<organism evidence="2 3">
    <name type="scientific">Schizopora paradoxa</name>
    <dbReference type="NCBI Taxonomy" id="27342"/>
    <lineage>
        <taxon>Eukaryota</taxon>
        <taxon>Fungi</taxon>
        <taxon>Dikarya</taxon>
        <taxon>Basidiomycota</taxon>
        <taxon>Agaricomycotina</taxon>
        <taxon>Agaricomycetes</taxon>
        <taxon>Hymenochaetales</taxon>
        <taxon>Schizoporaceae</taxon>
        <taxon>Schizopora</taxon>
    </lineage>
</organism>
<gene>
    <name evidence="2" type="ORF">SCHPADRAFT_328607</name>
</gene>